<dbReference type="EMBL" id="GEDC01013332">
    <property type="protein sequence ID" value="JAS23966.1"/>
    <property type="molecule type" value="Transcribed_RNA"/>
</dbReference>
<dbReference type="PANTHER" id="PTHR31233">
    <property type="entry name" value="BICAUDAL D FAMILY MEMBER"/>
    <property type="match status" value="1"/>
</dbReference>
<reference evidence="4" key="1">
    <citation type="submission" date="2015-12" db="EMBL/GenBank/DDBJ databases">
        <title>De novo transcriptome assembly of four potential Pierce s Disease insect vectors from Arizona vineyards.</title>
        <authorList>
            <person name="Tassone E.E."/>
        </authorList>
    </citation>
    <scope>NUCLEOTIDE SEQUENCE</scope>
</reference>
<evidence type="ECO:0000313" key="4">
    <source>
        <dbReference type="EMBL" id="JAS23966.1"/>
    </source>
</evidence>
<dbReference type="GO" id="GO:0008093">
    <property type="term" value="F:cytoskeletal anchor activity"/>
    <property type="evidence" value="ECO:0007669"/>
    <property type="project" value="InterPro"/>
</dbReference>
<organism evidence="4">
    <name type="scientific">Clastoptera arizonana</name>
    <name type="common">Arizona spittle bug</name>
    <dbReference type="NCBI Taxonomy" id="38151"/>
    <lineage>
        <taxon>Eukaryota</taxon>
        <taxon>Metazoa</taxon>
        <taxon>Ecdysozoa</taxon>
        <taxon>Arthropoda</taxon>
        <taxon>Hexapoda</taxon>
        <taxon>Insecta</taxon>
        <taxon>Pterygota</taxon>
        <taxon>Neoptera</taxon>
        <taxon>Paraneoptera</taxon>
        <taxon>Hemiptera</taxon>
        <taxon>Auchenorrhyncha</taxon>
        <taxon>Cercopoidea</taxon>
        <taxon>Clastopteridae</taxon>
        <taxon>Clastoptera</taxon>
    </lineage>
</organism>
<dbReference type="GO" id="GO:0005794">
    <property type="term" value="C:Golgi apparatus"/>
    <property type="evidence" value="ECO:0007669"/>
    <property type="project" value="TreeGrafter"/>
</dbReference>
<proteinExistence type="inferred from homology"/>
<dbReference type="GO" id="GO:0034452">
    <property type="term" value="F:dynactin binding"/>
    <property type="evidence" value="ECO:0007669"/>
    <property type="project" value="TreeGrafter"/>
</dbReference>
<dbReference type="GO" id="GO:0072393">
    <property type="term" value="P:microtubule anchoring at microtubule organizing center"/>
    <property type="evidence" value="ECO:0007669"/>
    <property type="project" value="TreeGrafter"/>
</dbReference>
<name>A0A1B6DE92_9HEMI</name>
<sequence length="122" mass="14038">METSKYESINELTQEIERLSRELDQASSEKIQSAQYGLVLLEEKETLLQRNEELELLYENARHELEITQEALAKFQTTHKVTTKSGIEQEESLLTESAARETSLNSTIYDLENDQKLVSIVC</sequence>
<dbReference type="PANTHER" id="PTHR31233:SF6">
    <property type="entry name" value="PROTEIN BICAUDAL D"/>
    <property type="match status" value="1"/>
</dbReference>
<dbReference type="GO" id="GO:0070840">
    <property type="term" value="F:dynein complex binding"/>
    <property type="evidence" value="ECO:0007669"/>
    <property type="project" value="InterPro"/>
</dbReference>
<evidence type="ECO:0000256" key="2">
    <source>
        <dbReference type="ARBA" id="ARBA00023054"/>
    </source>
</evidence>
<dbReference type="AlphaFoldDB" id="A0A1B6DE92"/>
<evidence type="ECO:0000256" key="3">
    <source>
        <dbReference type="SAM" id="Coils"/>
    </source>
</evidence>
<gene>
    <name evidence="4" type="ORF">g.12690</name>
</gene>
<dbReference type="GO" id="GO:0005829">
    <property type="term" value="C:cytosol"/>
    <property type="evidence" value="ECO:0007669"/>
    <property type="project" value="TreeGrafter"/>
</dbReference>
<accession>A0A1B6DE92</accession>
<feature type="coiled-coil region" evidence="3">
    <location>
        <begin position="9"/>
        <end position="78"/>
    </location>
</feature>
<dbReference type="GO" id="GO:0070507">
    <property type="term" value="P:regulation of microtubule cytoskeleton organization"/>
    <property type="evidence" value="ECO:0007669"/>
    <property type="project" value="TreeGrafter"/>
</dbReference>
<comment type="similarity">
    <text evidence="1">Belongs to the BicD family.</text>
</comment>
<dbReference type="InterPro" id="IPR018477">
    <property type="entry name" value="BICD"/>
</dbReference>
<protein>
    <submittedName>
        <fullName evidence="4">Uncharacterized protein</fullName>
    </submittedName>
</protein>
<keyword evidence="2 3" id="KW-0175">Coiled coil</keyword>
<evidence type="ECO:0000256" key="1">
    <source>
        <dbReference type="ARBA" id="ARBA00010061"/>
    </source>
</evidence>